<dbReference type="InterPro" id="IPR036397">
    <property type="entry name" value="RNaseH_sf"/>
</dbReference>
<dbReference type="PANTHER" id="PTHR23409">
    <property type="entry name" value="RIBONUCLEOSIDE-DIPHOSPHATE REDUCTASE SMALL CHAIN"/>
    <property type="match status" value="1"/>
</dbReference>
<dbReference type="GO" id="GO:0004748">
    <property type="term" value="F:ribonucleoside-diphosphate reductase activity, thioredoxin disulfide as acceptor"/>
    <property type="evidence" value="ECO:0007669"/>
    <property type="project" value="TreeGrafter"/>
</dbReference>
<evidence type="ECO:0000259" key="4">
    <source>
        <dbReference type="Pfam" id="PF05225"/>
    </source>
</evidence>
<comment type="subcellular location">
    <subcellularLocation>
        <location evidence="1">Nucleus</location>
    </subcellularLocation>
</comment>
<dbReference type="SUPFAM" id="SSF46689">
    <property type="entry name" value="Homeodomain-like"/>
    <property type="match status" value="1"/>
</dbReference>
<dbReference type="GO" id="GO:0003677">
    <property type="term" value="F:DNA binding"/>
    <property type="evidence" value="ECO:0007669"/>
    <property type="project" value="InterPro"/>
</dbReference>
<feature type="region of interest" description="Disordered" evidence="2">
    <location>
        <begin position="1097"/>
        <end position="1160"/>
    </location>
</feature>
<feature type="compositionally biased region" description="Basic residues" evidence="2">
    <location>
        <begin position="1097"/>
        <end position="1109"/>
    </location>
</feature>
<dbReference type="GO" id="GO:0005634">
    <property type="term" value="C:nucleus"/>
    <property type="evidence" value="ECO:0007669"/>
    <property type="project" value="UniProtKB-SubCell"/>
</dbReference>
<dbReference type="InterPro" id="IPR000358">
    <property type="entry name" value="RNR_small_fam"/>
</dbReference>
<dbReference type="Pfam" id="PF03184">
    <property type="entry name" value="DDE_1"/>
    <property type="match status" value="1"/>
</dbReference>
<feature type="domain" description="HTH psq-type" evidence="4">
    <location>
        <begin position="490"/>
        <end position="530"/>
    </location>
</feature>
<dbReference type="EMBL" id="CAVLGL010000095">
    <property type="protein sequence ID" value="CAK1597873.1"/>
    <property type="molecule type" value="Genomic_DNA"/>
</dbReference>
<keyword evidence="6" id="KW-1185">Reference proteome</keyword>
<dbReference type="InterPro" id="IPR009057">
    <property type="entry name" value="Homeodomain-like_sf"/>
</dbReference>
<gene>
    <name evidence="5" type="ORF">PARMNEM_LOCUS16974</name>
</gene>
<dbReference type="Proteomes" id="UP001314205">
    <property type="component" value="Unassembled WGS sequence"/>
</dbReference>
<accession>A0AAV1LS04</accession>
<dbReference type="GO" id="GO:0005829">
    <property type="term" value="C:cytosol"/>
    <property type="evidence" value="ECO:0007669"/>
    <property type="project" value="TreeGrafter"/>
</dbReference>
<dbReference type="InterPro" id="IPR004875">
    <property type="entry name" value="DDE_SF_endonuclease_dom"/>
</dbReference>
<dbReference type="InterPro" id="IPR007889">
    <property type="entry name" value="HTH_Psq"/>
</dbReference>
<dbReference type="Pfam" id="PF05225">
    <property type="entry name" value="HTH_psq"/>
    <property type="match status" value="1"/>
</dbReference>
<evidence type="ECO:0000313" key="5">
    <source>
        <dbReference type="EMBL" id="CAK1597873.1"/>
    </source>
</evidence>
<name>A0AAV1LS04_9NEOP</name>
<dbReference type="GO" id="GO:0009263">
    <property type="term" value="P:deoxyribonucleotide biosynthetic process"/>
    <property type="evidence" value="ECO:0007669"/>
    <property type="project" value="InterPro"/>
</dbReference>
<evidence type="ECO:0000256" key="1">
    <source>
        <dbReference type="ARBA" id="ARBA00004123"/>
    </source>
</evidence>
<proteinExistence type="predicted"/>
<feature type="compositionally biased region" description="Basic residues" evidence="2">
    <location>
        <begin position="1123"/>
        <end position="1139"/>
    </location>
</feature>
<evidence type="ECO:0000259" key="3">
    <source>
        <dbReference type="Pfam" id="PF03184"/>
    </source>
</evidence>
<evidence type="ECO:0000256" key="2">
    <source>
        <dbReference type="SAM" id="MobiDB-lite"/>
    </source>
</evidence>
<dbReference type="PANTHER" id="PTHR23409:SF21">
    <property type="entry name" value="CAPSID PROTEIN"/>
    <property type="match status" value="1"/>
</dbReference>
<dbReference type="Gene3D" id="3.30.420.10">
    <property type="entry name" value="Ribonuclease H-like superfamily/Ribonuclease H"/>
    <property type="match status" value="1"/>
</dbReference>
<feature type="compositionally biased region" description="Basic and acidic residues" evidence="2">
    <location>
        <begin position="1110"/>
        <end position="1121"/>
    </location>
</feature>
<evidence type="ECO:0000313" key="6">
    <source>
        <dbReference type="Proteomes" id="UP001314205"/>
    </source>
</evidence>
<organism evidence="5 6">
    <name type="scientific">Parnassius mnemosyne</name>
    <name type="common">clouded apollo</name>
    <dbReference type="NCBI Taxonomy" id="213953"/>
    <lineage>
        <taxon>Eukaryota</taxon>
        <taxon>Metazoa</taxon>
        <taxon>Ecdysozoa</taxon>
        <taxon>Arthropoda</taxon>
        <taxon>Hexapoda</taxon>
        <taxon>Insecta</taxon>
        <taxon>Pterygota</taxon>
        <taxon>Neoptera</taxon>
        <taxon>Endopterygota</taxon>
        <taxon>Lepidoptera</taxon>
        <taxon>Glossata</taxon>
        <taxon>Ditrysia</taxon>
        <taxon>Papilionoidea</taxon>
        <taxon>Papilionidae</taxon>
        <taxon>Parnassiinae</taxon>
        <taxon>Parnassini</taxon>
        <taxon>Parnassius</taxon>
        <taxon>Driopa</taxon>
    </lineage>
</organism>
<sequence length="1304" mass="147961">MSFLHNHSCECVKSELDLFALPSTQTSIENGLWIHYKPISSLGDDGPIEFQVPGTGDDYIDLSHTLLHIKAKVLNQDSTNLVSTTIVAPVNNWLHSLFSQLDVYLNQKLVSPPNNTYAYRAYMETLLNYAPAAKQSHLTCSLWYEDTAGKMDSTDGKNIGFVKRQELISESKEIEMIGHLHGDIFNQDKFLINGVEMSVKLVRSRESFNLIVGSNDVKFKVCITDATLIVRRARINPSVLLAHQKVLASTTAKYPITRAEVKVLTIPSGVQGKTLDNIFLGQVPKRCIIGFVNNSAFNGSLTKNPFNFENYGINSFSLYIDGQQIPSKALQPSFNNSIFTSAYHTLFSGTGIHFLNEGNGISCEQYGKGYCLLAFDLTPDLSANSSTHWNLIKHGSGVQYGTINSHKSTIKLLKSNSLEDLRLKRFMKGVFRLRPPKFDLVWDPNIVLNYLEQFWPNDGLTLEKNKHKSRISQRRSRRELGSRVYKNYSEEMLMLACESVQSGQISSRDVQRQFGIPRRTIVNKIKRVHMKSVGHPTALSTKEEDQIVKVLQASSDFGSPLTKLDLKLLVYEYLEKNSRDHIFKNKIPGDAWVQSFLVRHADELTLRTTQNISKARAERGAQDILNYFNNLTSTLKNIPAENIVNFDETNLSDDPGSSKSIFRRGVKYPERIVNSTKGNISLMFTATADGRCLPLYVVYKATNLYSEWVNGGPPETRYNCTKSGWFDSAMFENYFETIILPWANEMVGTKVVLCDNLSSHLSFKVVESCEQHDIKFVFIPPRSTHLTQPLDVAFFAPLKRCWRKILYQYKLKNPTQATLNKKHFPKLLNELTEAIKITEKKNIISGFRASGIFPLNPQEVLKKIPEIQGEILSCGIDKVLVDYLLETRAQKPMQVQRSKKIDCEPGKSVSISDLNVDTCNKKTKAKSVKLGNVQKTNQESCYLDEHTGLFVAERTDLCSNTCTNFVQDFKESLCIAQYRDNYIPENLSRQCINVINFYLGQSLRIKTGKSLTDHLHSKDFANSTTKILIAGKDYENSMQDRPIKNKITILSNVLLKAGTPVTDVCLLKEVSDNTENISFIATHETDLPECLKGKKKKVAKKIKKKHTRKDTKSDRKKEVKNNSKGKKSARRRTSIKRRRPTPDDSESSSISAGNDFMTVDTDDDYETINDFYISETLREQEDKENFELPDVITSFGLHEFKYFSENQERLKVNDWIIVRFSTKKSLKHFVGKVLSINGVTPTVKFLRKVKESKCNTGMTFSYPTVDDICNIQHLEDVLTVLPEPTITRRGQIVFHVDLSNFNIQ</sequence>
<protein>
    <recommendedName>
        <fullName evidence="7">DDE-1 domain-containing protein</fullName>
    </recommendedName>
</protein>
<reference evidence="5 6" key="1">
    <citation type="submission" date="2023-11" db="EMBL/GenBank/DDBJ databases">
        <authorList>
            <person name="Hedman E."/>
            <person name="Englund M."/>
            <person name="Stromberg M."/>
            <person name="Nyberg Akerstrom W."/>
            <person name="Nylinder S."/>
            <person name="Jareborg N."/>
            <person name="Kallberg Y."/>
            <person name="Kronander E."/>
        </authorList>
    </citation>
    <scope>NUCLEOTIDE SEQUENCE [LARGE SCALE GENOMIC DNA]</scope>
</reference>
<comment type="caution">
    <text evidence="5">The sequence shown here is derived from an EMBL/GenBank/DDBJ whole genome shotgun (WGS) entry which is preliminary data.</text>
</comment>
<dbReference type="Gene3D" id="1.10.10.60">
    <property type="entry name" value="Homeodomain-like"/>
    <property type="match status" value="1"/>
</dbReference>
<feature type="domain" description="DDE-1" evidence="3">
    <location>
        <begin position="680"/>
        <end position="847"/>
    </location>
</feature>
<evidence type="ECO:0008006" key="7">
    <source>
        <dbReference type="Google" id="ProtNLM"/>
    </source>
</evidence>